<gene>
    <name evidence="3" type="ORF">HNAJ_LOCUS11740</name>
</gene>
<reference evidence="5" key="1">
    <citation type="submission" date="2016-04" db="UniProtKB">
        <authorList>
            <consortium name="WormBaseParasite"/>
        </authorList>
    </citation>
    <scope>IDENTIFICATION</scope>
</reference>
<evidence type="ECO:0000313" key="5">
    <source>
        <dbReference type="WBParaSite" id="HNAJ_0001175001-mRNA-1"/>
    </source>
</evidence>
<dbReference type="InterPro" id="IPR035269">
    <property type="entry name" value="PSMD9"/>
</dbReference>
<dbReference type="WBParaSite" id="HNAJ_0001175001-mRNA-1">
    <property type="protein sequence ID" value="HNAJ_0001175001-mRNA-1"/>
    <property type="gene ID" value="HNAJ_0001175001"/>
</dbReference>
<dbReference type="PANTHER" id="PTHR12651">
    <property type="entry name" value="26S PROTEASOME NON-ATPASE REGULATORY SUBUNIT 9"/>
    <property type="match status" value="1"/>
</dbReference>
<dbReference type="EMBL" id="UZAE01013766">
    <property type="protein sequence ID" value="VDO11228.1"/>
    <property type="molecule type" value="Genomic_DNA"/>
</dbReference>
<accession>A0A158QJF8</accession>
<sequence>MMENSTVLKEFQELEKKRKAIEAEIGIYTEILKINRDVGMHGPLVDSEGFPRNDIDLVAVRTARNRIICLNTDYNELMTKLEEVSSRLLAKQSLSTSEAMDTETPFEPPPKAFLTVDQVTPGSPSDLAGIRVGDKIVRFGSLLSSNFSGLSAVMEVVKATAPKVSSLTAT</sequence>
<name>A0A158QJF8_RODNA</name>
<dbReference type="GO" id="GO:0070682">
    <property type="term" value="P:proteasome regulatory particle assembly"/>
    <property type="evidence" value="ECO:0007669"/>
    <property type="project" value="InterPro"/>
</dbReference>
<proteinExistence type="predicted"/>
<dbReference type="Gene3D" id="2.30.42.10">
    <property type="match status" value="1"/>
</dbReference>
<dbReference type="Pfam" id="PF18265">
    <property type="entry name" value="Nas2_N"/>
    <property type="match status" value="1"/>
</dbReference>
<evidence type="ECO:0000313" key="4">
    <source>
        <dbReference type="Proteomes" id="UP000278807"/>
    </source>
</evidence>
<dbReference type="PANTHER" id="PTHR12651:SF1">
    <property type="entry name" value="26S PROTEASOME NON-ATPASE REGULATORY SUBUNIT 9"/>
    <property type="match status" value="1"/>
</dbReference>
<protein>
    <submittedName>
        <fullName evidence="5">26S proteasome regulatory subunit p27</fullName>
    </submittedName>
</protein>
<feature type="domain" description="Nas2 N-terminal" evidence="2">
    <location>
        <begin position="11"/>
        <end position="83"/>
    </location>
</feature>
<evidence type="ECO:0000313" key="3">
    <source>
        <dbReference type="EMBL" id="VDO11228.1"/>
    </source>
</evidence>
<dbReference type="SUPFAM" id="SSF50156">
    <property type="entry name" value="PDZ domain-like"/>
    <property type="match status" value="1"/>
</dbReference>
<evidence type="ECO:0000259" key="2">
    <source>
        <dbReference type="Pfam" id="PF18265"/>
    </source>
</evidence>
<dbReference type="GO" id="GO:0005737">
    <property type="term" value="C:cytoplasm"/>
    <property type="evidence" value="ECO:0007669"/>
    <property type="project" value="TreeGrafter"/>
</dbReference>
<keyword evidence="4" id="KW-1185">Reference proteome</keyword>
<evidence type="ECO:0000256" key="1">
    <source>
        <dbReference type="ARBA" id="ARBA00023186"/>
    </source>
</evidence>
<dbReference type="InterPro" id="IPR040815">
    <property type="entry name" value="Nas2_N"/>
</dbReference>
<dbReference type="InterPro" id="IPR036034">
    <property type="entry name" value="PDZ_sf"/>
</dbReference>
<dbReference type="AlphaFoldDB" id="A0A158QJF8"/>
<dbReference type="Gene3D" id="6.10.140.1710">
    <property type="match status" value="1"/>
</dbReference>
<dbReference type="GO" id="GO:0005634">
    <property type="term" value="C:nucleus"/>
    <property type="evidence" value="ECO:0007669"/>
    <property type="project" value="TreeGrafter"/>
</dbReference>
<keyword evidence="1" id="KW-0143">Chaperone</keyword>
<reference evidence="3 4" key="2">
    <citation type="submission" date="2018-11" db="EMBL/GenBank/DDBJ databases">
        <authorList>
            <consortium name="Pathogen Informatics"/>
        </authorList>
    </citation>
    <scope>NUCLEOTIDE SEQUENCE [LARGE SCALE GENOMIC DNA]</scope>
</reference>
<dbReference type="OrthoDB" id="72325at2759"/>
<organism evidence="5">
    <name type="scientific">Rodentolepis nana</name>
    <name type="common">Dwarf tapeworm</name>
    <name type="synonym">Hymenolepis nana</name>
    <dbReference type="NCBI Taxonomy" id="102285"/>
    <lineage>
        <taxon>Eukaryota</taxon>
        <taxon>Metazoa</taxon>
        <taxon>Spiralia</taxon>
        <taxon>Lophotrochozoa</taxon>
        <taxon>Platyhelminthes</taxon>
        <taxon>Cestoda</taxon>
        <taxon>Eucestoda</taxon>
        <taxon>Cyclophyllidea</taxon>
        <taxon>Hymenolepididae</taxon>
        <taxon>Rodentolepis</taxon>
    </lineage>
</organism>
<dbReference type="STRING" id="102285.A0A158QJF8"/>
<dbReference type="Proteomes" id="UP000278807">
    <property type="component" value="Unassembled WGS sequence"/>
</dbReference>